<name>A0ABW5LYZ0_9FLAO</name>
<dbReference type="SUPFAM" id="SSF88874">
    <property type="entry name" value="Receptor-binding domain of short tail fibre protein gp12"/>
    <property type="match status" value="1"/>
</dbReference>
<evidence type="ECO:0000313" key="2">
    <source>
        <dbReference type="Proteomes" id="UP001597508"/>
    </source>
</evidence>
<keyword evidence="2" id="KW-1185">Reference proteome</keyword>
<sequence>MKSEATSTQTLQINNIPKGGIIMWSQPITHNSELDGWAICDGQNGTPDLRDKFVRGVGENTPVGTKDGQDSIQLTKDHLPAHCHAITDPGHCHSLSIHLENPKKTPKGKGNKDDLDSTIHSLNPHTMGKISDSTTGITIKSEGNSSIPPIDNRPEFYSLYYIMKL</sequence>
<dbReference type="EMBL" id="JBHULH010000011">
    <property type="protein sequence ID" value="MFD2568552.1"/>
    <property type="molecule type" value="Genomic_DNA"/>
</dbReference>
<protein>
    <recommendedName>
        <fullName evidence="3">Tail fiber protein</fullName>
    </recommendedName>
</protein>
<organism evidence="1 2">
    <name type="scientific">Pseudotenacibaculum haliotis</name>
    <dbReference type="NCBI Taxonomy" id="1862138"/>
    <lineage>
        <taxon>Bacteria</taxon>
        <taxon>Pseudomonadati</taxon>
        <taxon>Bacteroidota</taxon>
        <taxon>Flavobacteriia</taxon>
        <taxon>Flavobacteriales</taxon>
        <taxon>Flavobacteriaceae</taxon>
        <taxon>Pseudotenacibaculum</taxon>
    </lineage>
</organism>
<reference evidence="2" key="1">
    <citation type="journal article" date="2019" name="Int. J. Syst. Evol. Microbiol.">
        <title>The Global Catalogue of Microorganisms (GCM) 10K type strain sequencing project: providing services to taxonomists for standard genome sequencing and annotation.</title>
        <authorList>
            <consortium name="The Broad Institute Genomics Platform"/>
            <consortium name="The Broad Institute Genome Sequencing Center for Infectious Disease"/>
            <person name="Wu L."/>
            <person name="Ma J."/>
        </authorList>
    </citation>
    <scope>NUCLEOTIDE SEQUENCE [LARGE SCALE GENOMIC DNA]</scope>
    <source>
        <strain evidence="2">KCTC 52127</strain>
    </source>
</reference>
<comment type="caution">
    <text evidence="1">The sequence shown here is derived from an EMBL/GenBank/DDBJ whole genome shotgun (WGS) entry which is preliminary data.</text>
</comment>
<gene>
    <name evidence="1" type="ORF">ACFSRZ_14340</name>
</gene>
<evidence type="ECO:0008006" key="3">
    <source>
        <dbReference type="Google" id="ProtNLM"/>
    </source>
</evidence>
<evidence type="ECO:0000313" key="1">
    <source>
        <dbReference type="EMBL" id="MFD2568552.1"/>
    </source>
</evidence>
<accession>A0ABW5LYZ0</accession>
<proteinExistence type="predicted"/>
<dbReference type="CDD" id="cd22641">
    <property type="entry name" value="C24-like"/>
    <property type="match status" value="1"/>
</dbReference>
<dbReference type="Proteomes" id="UP001597508">
    <property type="component" value="Unassembled WGS sequence"/>
</dbReference>
<dbReference type="RefSeq" id="WP_379667258.1">
    <property type="nucleotide sequence ID" value="NZ_JBHULH010000011.1"/>
</dbReference>